<sequence>MIVLHQYPPSFKLPSLSPFCIKVEFFLKLAKLPYKVHVERNPSRGPKGKMPFIEDGKIIADSSYILDHLVKNYHLFHLEIQCPLQKAQSLAFKTMIEESLYFVLLYSRWIDPEGYIVIENEFVPLLPPLIGRPFLTYLKKNLTKQAYEQGMGRHTKDEVYEIGAKHLMALSLLLGEKEHFFEDKISVFDATAYSFLATILKQPIESPLKHELMRRSNLCHYVQRLDKAMEFTC</sequence>
<name>A0AAX4HK29_9BACT</name>
<evidence type="ECO:0000259" key="2">
    <source>
        <dbReference type="Pfam" id="PF17172"/>
    </source>
</evidence>
<dbReference type="Pfam" id="PF17172">
    <property type="entry name" value="GST_N_4"/>
    <property type="match status" value="1"/>
</dbReference>
<dbReference type="InterPro" id="IPR033468">
    <property type="entry name" value="Metaxin_GST"/>
</dbReference>
<dbReference type="PANTHER" id="PTHR12289">
    <property type="entry name" value="METAXIN RELATED"/>
    <property type="match status" value="1"/>
</dbReference>
<dbReference type="Gene3D" id="3.40.30.10">
    <property type="entry name" value="Glutaredoxin"/>
    <property type="match status" value="1"/>
</dbReference>
<dbReference type="EMBL" id="CP139487">
    <property type="protein sequence ID" value="WPU63557.1"/>
    <property type="molecule type" value="Genomic_DNA"/>
</dbReference>
<dbReference type="SFLD" id="SFLDG01180">
    <property type="entry name" value="SUF1"/>
    <property type="match status" value="1"/>
</dbReference>
<dbReference type="CDD" id="cd03193">
    <property type="entry name" value="GST_C_Metaxin"/>
    <property type="match status" value="1"/>
</dbReference>
<dbReference type="Proteomes" id="UP001324634">
    <property type="component" value="Chromosome"/>
</dbReference>
<dbReference type="CDD" id="cd03080">
    <property type="entry name" value="GST_N_Metaxin_like"/>
    <property type="match status" value="1"/>
</dbReference>
<dbReference type="InterPro" id="IPR036249">
    <property type="entry name" value="Thioredoxin-like_sf"/>
</dbReference>
<dbReference type="RefSeq" id="WP_321390470.1">
    <property type="nucleotide sequence ID" value="NZ_CP139487.1"/>
</dbReference>
<keyword evidence="4" id="KW-1185">Reference proteome</keyword>
<dbReference type="InterPro" id="IPR040079">
    <property type="entry name" value="Glutathione_S-Trfase"/>
</dbReference>
<feature type="domain" description="Metaxin glutathione S-transferase" evidence="1">
    <location>
        <begin position="164"/>
        <end position="225"/>
    </location>
</feature>
<dbReference type="InterPro" id="IPR050931">
    <property type="entry name" value="Mito_Protein_Transport_Metaxin"/>
</dbReference>
<gene>
    <name evidence="3" type="ORF">SOO65_12745</name>
</gene>
<dbReference type="InterPro" id="IPR012336">
    <property type="entry name" value="Thioredoxin-like_fold"/>
</dbReference>
<dbReference type="GO" id="GO:0005737">
    <property type="term" value="C:cytoplasm"/>
    <property type="evidence" value="ECO:0007669"/>
    <property type="project" value="TreeGrafter"/>
</dbReference>
<dbReference type="AlphaFoldDB" id="A0AAX4HK29"/>
<protein>
    <submittedName>
        <fullName evidence="3">Glutathione S-transferase family protein</fullName>
    </submittedName>
</protein>
<dbReference type="SFLD" id="SFLDG01200">
    <property type="entry name" value="SUF1.1"/>
    <property type="match status" value="1"/>
</dbReference>
<dbReference type="PANTHER" id="PTHR12289:SF41">
    <property type="entry name" value="FAILED AXON CONNECTIONS-RELATED"/>
    <property type="match status" value="1"/>
</dbReference>
<proteinExistence type="predicted"/>
<dbReference type="SUPFAM" id="SSF52833">
    <property type="entry name" value="Thioredoxin-like"/>
    <property type="match status" value="1"/>
</dbReference>
<reference evidence="3 4" key="1">
    <citation type="submission" date="2023-11" db="EMBL/GenBank/DDBJ databases">
        <title>Peredibacter starrii A3.12.</title>
        <authorList>
            <person name="Mitchell R.J."/>
        </authorList>
    </citation>
    <scope>NUCLEOTIDE SEQUENCE [LARGE SCALE GENOMIC DNA]</scope>
    <source>
        <strain evidence="3 4">A3.12</strain>
    </source>
</reference>
<dbReference type="Pfam" id="PF17171">
    <property type="entry name" value="GST_C_6"/>
    <property type="match status" value="1"/>
</dbReference>
<dbReference type="SFLD" id="SFLDS00019">
    <property type="entry name" value="Glutathione_Transferase_(cytos"/>
    <property type="match status" value="1"/>
</dbReference>
<dbReference type="KEGG" id="psti:SOO65_12745"/>
<feature type="domain" description="Thioredoxin-like fold" evidence="2">
    <location>
        <begin position="18"/>
        <end position="113"/>
    </location>
</feature>
<organism evidence="3 4">
    <name type="scientific">Peredibacter starrii</name>
    <dbReference type="NCBI Taxonomy" id="28202"/>
    <lineage>
        <taxon>Bacteria</taxon>
        <taxon>Pseudomonadati</taxon>
        <taxon>Bdellovibrionota</taxon>
        <taxon>Bacteriovoracia</taxon>
        <taxon>Bacteriovoracales</taxon>
        <taxon>Bacteriovoracaceae</taxon>
        <taxon>Peredibacter</taxon>
    </lineage>
</organism>
<evidence type="ECO:0000313" key="3">
    <source>
        <dbReference type="EMBL" id="WPU63557.1"/>
    </source>
</evidence>
<evidence type="ECO:0000313" key="4">
    <source>
        <dbReference type="Proteomes" id="UP001324634"/>
    </source>
</evidence>
<dbReference type="InterPro" id="IPR026928">
    <property type="entry name" value="FAX/IsoI-like"/>
</dbReference>
<evidence type="ECO:0000259" key="1">
    <source>
        <dbReference type="Pfam" id="PF17171"/>
    </source>
</evidence>
<accession>A0AAX4HK29</accession>